<feature type="repeat" description="TPR" evidence="3">
    <location>
        <begin position="276"/>
        <end position="309"/>
    </location>
</feature>
<dbReference type="eggNOG" id="COG0457">
    <property type="taxonomic scope" value="Bacteria"/>
</dbReference>
<dbReference type="Pfam" id="PF00535">
    <property type="entry name" value="Glycos_transf_2"/>
    <property type="match status" value="1"/>
</dbReference>
<organism evidence="5 6">
    <name type="scientific">Desulfosporosinus youngiae DSM 17734</name>
    <dbReference type="NCBI Taxonomy" id="768710"/>
    <lineage>
        <taxon>Bacteria</taxon>
        <taxon>Bacillati</taxon>
        <taxon>Bacillota</taxon>
        <taxon>Clostridia</taxon>
        <taxon>Eubacteriales</taxon>
        <taxon>Desulfitobacteriaceae</taxon>
        <taxon>Desulfosporosinus</taxon>
    </lineage>
</organism>
<dbReference type="HOGENOM" id="CLU_023736_1_0_9"/>
<dbReference type="SMART" id="SM00028">
    <property type="entry name" value="TPR"/>
    <property type="match status" value="4"/>
</dbReference>
<evidence type="ECO:0000256" key="1">
    <source>
        <dbReference type="ARBA" id="ARBA00022737"/>
    </source>
</evidence>
<dbReference type="Proteomes" id="UP000005104">
    <property type="component" value="Chromosome"/>
</dbReference>
<keyword evidence="6" id="KW-1185">Reference proteome</keyword>
<gene>
    <name evidence="5" type="ORF">DesyoDRAFT_0344</name>
</gene>
<dbReference type="SUPFAM" id="SSF48452">
    <property type="entry name" value="TPR-like"/>
    <property type="match status" value="2"/>
</dbReference>
<dbReference type="InterPro" id="IPR013105">
    <property type="entry name" value="TPR_2"/>
</dbReference>
<evidence type="ECO:0000256" key="2">
    <source>
        <dbReference type="ARBA" id="ARBA00022803"/>
    </source>
</evidence>
<dbReference type="InterPro" id="IPR019734">
    <property type="entry name" value="TPR_rpt"/>
</dbReference>
<dbReference type="EMBL" id="CM001441">
    <property type="protein sequence ID" value="EHQ87538.1"/>
    <property type="molecule type" value="Genomic_DNA"/>
</dbReference>
<dbReference type="Pfam" id="PF07719">
    <property type="entry name" value="TPR_2"/>
    <property type="match status" value="1"/>
</dbReference>
<dbReference type="PROSITE" id="PS50293">
    <property type="entry name" value="TPR_REGION"/>
    <property type="match status" value="1"/>
</dbReference>
<dbReference type="STRING" id="768710.DesyoDRAFT_0344"/>
<evidence type="ECO:0000259" key="4">
    <source>
        <dbReference type="Pfam" id="PF00535"/>
    </source>
</evidence>
<keyword evidence="5" id="KW-0808">Transferase</keyword>
<dbReference type="InterPro" id="IPR001173">
    <property type="entry name" value="Glyco_trans_2-like"/>
</dbReference>
<dbReference type="Gene3D" id="3.90.550.10">
    <property type="entry name" value="Spore Coat Polysaccharide Biosynthesis Protein SpsA, Chain A"/>
    <property type="match status" value="1"/>
</dbReference>
<evidence type="ECO:0000313" key="6">
    <source>
        <dbReference type="Proteomes" id="UP000005104"/>
    </source>
</evidence>
<dbReference type="PANTHER" id="PTHR43630:SF2">
    <property type="entry name" value="GLYCOSYLTRANSFERASE"/>
    <property type="match status" value="1"/>
</dbReference>
<feature type="repeat" description="TPR" evidence="3">
    <location>
        <begin position="582"/>
        <end position="615"/>
    </location>
</feature>
<protein>
    <submittedName>
        <fullName evidence="5">Glycosyl transferase</fullName>
    </submittedName>
</protein>
<dbReference type="GO" id="GO:0016740">
    <property type="term" value="F:transferase activity"/>
    <property type="evidence" value="ECO:0007669"/>
    <property type="project" value="UniProtKB-KW"/>
</dbReference>
<keyword evidence="2 3" id="KW-0802">TPR repeat</keyword>
<dbReference type="SUPFAM" id="SSF53448">
    <property type="entry name" value="Nucleotide-diphospho-sugar transferases"/>
    <property type="match status" value="1"/>
</dbReference>
<dbReference type="PANTHER" id="PTHR43630">
    <property type="entry name" value="POLY-BETA-1,6-N-ACETYL-D-GLUCOSAMINE SYNTHASE"/>
    <property type="match status" value="1"/>
</dbReference>
<name>H5XS01_9FIRM</name>
<dbReference type="RefSeq" id="WP_007778617.1">
    <property type="nucleotide sequence ID" value="NZ_CM001441.1"/>
</dbReference>
<proteinExistence type="predicted"/>
<dbReference type="OrthoDB" id="9815923at2"/>
<feature type="domain" description="Glycosyltransferase 2-like" evidence="4">
    <location>
        <begin position="6"/>
        <end position="128"/>
    </location>
</feature>
<dbReference type="AlphaFoldDB" id="H5XS01"/>
<dbReference type="eggNOG" id="COG0463">
    <property type="taxonomic scope" value="Bacteria"/>
</dbReference>
<dbReference type="PROSITE" id="PS50005">
    <property type="entry name" value="TPR"/>
    <property type="match status" value="2"/>
</dbReference>
<dbReference type="InterPro" id="IPR029044">
    <property type="entry name" value="Nucleotide-diphossugar_trans"/>
</dbReference>
<keyword evidence="1" id="KW-0677">Repeat</keyword>
<dbReference type="InterPro" id="IPR011990">
    <property type="entry name" value="TPR-like_helical_dom_sf"/>
</dbReference>
<accession>H5XS01</accession>
<reference evidence="5 6" key="1">
    <citation type="submission" date="2011-11" db="EMBL/GenBank/DDBJ databases">
        <title>The Noncontiguous Finished genome of Desulfosporosinus youngiae DSM 17734.</title>
        <authorList>
            <consortium name="US DOE Joint Genome Institute (JGI-PGF)"/>
            <person name="Lucas S."/>
            <person name="Han J."/>
            <person name="Lapidus A."/>
            <person name="Cheng J.-F."/>
            <person name="Goodwin L."/>
            <person name="Pitluck S."/>
            <person name="Peters L."/>
            <person name="Ovchinnikova G."/>
            <person name="Lu M."/>
            <person name="Land M.L."/>
            <person name="Hauser L."/>
            <person name="Pester M."/>
            <person name="Spring S."/>
            <person name="Ollivier B."/>
            <person name="Rattei T."/>
            <person name="Klenk H.-P."/>
            <person name="Wagner M."/>
            <person name="Loy A."/>
            <person name="Woyke T.J."/>
        </authorList>
    </citation>
    <scope>NUCLEOTIDE SEQUENCE [LARGE SCALE GENOMIC DNA]</scope>
    <source>
        <strain evidence="5 6">DSM 17734</strain>
    </source>
</reference>
<evidence type="ECO:0000256" key="3">
    <source>
        <dbReference type="PROSITE-ProRule" id="PRU00339"/>
    </source>
</evidence>
<dbReference type="Gene3D" id="1.25.40.10">
    <property type="entry name" value="Tetratricopeptide repeat domain"/>
    <property type="match status" value="3"/>
</dbReference>
<sequence>MAKKISLCMIVKNEGAALGRCLNSVFGIVDEIIVVDTGSTDSTCKIARQYGAVIHHFLWNDNFSDARNASLALAQGDWILFLDADEELSSDSRKILTRLIQNNTAEGYFVKIVNYLGKEGWIESVPDLVFRLFRNKKDYHFRGAIHEQIADVILEKNPRACYQIAEDFVIIHHGYLDEVITEKDKKHRNLMLIEKELEQNPTNRLLQYHYGVELFRAERYAEAAGVLIQSATDIDPNTIYFPKLIRYIVIAQQSSGQLQEALNTANLGLKFFPNYADLYYYTGLILFDLKHYSQAQNAFLQALSMPEQPPQYASFGGVRGFRSYYYLAQIAEIFLDEEEALKYYLYSLRDNTRFTHALEHLVRILKPAKEPLYTMECLEKVCDFCTSEANLLMGDIYFRYGAYGLALHYLDQVEDGFPASSDIKLRKGICLIQERRFFESLRLLEDFPLESPEYPIAAVNRLFCFWIQNKSQKVRTLWQALHNLGLAQDTENVISLFLTYSEESAPSSNLVLGPEGMLLLLDIVQRLVALQEIKRAMYFLQVLHPNALTEYCMKVAGIFINYSEESRAIPFLQTAIEANPSVEAHFQLAEIYYHLGRHSEAEQHYKHALRLDPDTPRCYVRLIELYTAWRQTILNEALEKYPDNKIFKELSEEVASSHEATD</sequence>
<evidence type="ECO:0000313" key="5">
    <source>
        <dbReference type="EMBL" id="EHQ87538.1"/>
    </source>
</evidence>
<dbReference type="CDD" id="cd02511">
    <property type="entry name" value="Beta4Glucosyltransferase"/>
    <property type="match status" value="1"/>
</dbReference>